<organism evidence="13 14">
    <name type="scientific">Shewanella decolorationis S12</name>
    <dbReference type="NCBI Taxonomy" id="1353536"/>
    <lineage>
        <taxon>Bacteria</taxon>
        <taxon>Pseudomonadati</taxon>
        <taxon>Pseudomonadota</taxon>
        <taxon>Gammaproteobacteria</taxon>
        <taxon>Alteromonadales</taxon>
        <taxon>Shewanellaceae</taxon>
        <taxon>Shewanella</taxon>
    </lineage>
</organism>
<dbReference type="NCBIfam" id="TIGR00211">
    <property type="entry name" value="glyS"/>
    <property type="match status" value="1"/>
</dbReference>
<evidence type="ECO:0000256" key="1">
    <source>
        <dbReference type="ARBA" id="ARBA00004496"/>
    </source>
</evidence>
<dbReference type="EC" id="6.1.1.14" evidence="11"/>
<keyword evidence="5 11" id="KW-0436">Ligase</keyword>
<evidence type="ECO:0000259" key="12">
    <source>
        <dbReference type="SMART" id="SM00836"/>
    </source>
</evidence>
<protein>
    <recommendedName>
        <fullName evidence="11">Glycine--tRNA ligase beta subunit</fullName>
        <ecNumber evidence="11">6.1.1.14</ecNumber>
    </recommendedName>
    <alternativeName>
        <fullName evidence="11">Glycyl-tRNA synthetase beta subunit</fullName>
        <shortName evidence="11">GlyRS</shortName>
    </alternativeName>
</protein>
<keyword evidence="4 11" id="KW-0963">Cytoplasm</keyword>
<gene>
    <name evidence="11 13" type="primary">glyS</name>
    <name evidence="13" type="ORF">SHD_0881</name>
</gene>
<evidence type="ECO:0000256" key="4">
    <source>
        <dbReference type="ARBA" id="ARBA00022490"/>
    </source>
</evidence>
<dbReference type="Gene3D" id="1.10.730.10">
    <property type="entry name" value="Isoleucyl-tRNA Synthetase, Domain 1"/>
    <property type="match status" value="1"/>
</dbReference>
<dbReference type="Pfam" id="PF02092">
    <property type="entry name" value="tRNA_synt_2f"/>
    <property type="match status" value="1"/>
</dbReference>
<keyword evidence="6 11" id="KW-0547">Nucleotide-binding</keyword>
<dbReference type="SMART" id="SM00836">
    <property type="entry name" value="DALR_1"/>
    <property type="match status" value="1"/>
</dbReference>
<dbReference type="PRINTS" id="PR01045">
    <property type="entry name" value="TRNASYNTHGB"/>
</dbReference>
<evidence type="ECO:0000256" key="3">
    <source>
        <dbReference type="ARBA" id="ARBA00011209"/>
    </source>
</evidence>
<keyword evidence="9 11" id="KW-0030">Aminoacyl-tRNA synthetase</keyword>
<evidence type="ECO:0000256" key="6">
    <source>
        <dbReference type="ARBA" id="ARBA00022741"/>
    </source>
</evidence>
<accession>A0ABP2ZAL7</accession>
<dbReference type="PROSITE" id="PS50861">
    <property type="entry name" value="AA_TRNA_LIGASE_II_GLYAB"/>
    <property type="match status" value="1"/>
</dbReference>
<comment type="catalytic activity">
    <reaction evidence="10 11">
        <text>tRNA(Gly) + glycine + ATP = glycyl-tRNA(Gly) + AMP + diphosphate</text>
        <dbReference type="Rhea" id="RHEA:16013"/>
        <dbReference type="Rhea" id="RHEA-COMP:9664"/>
        <dbReference type="Rhea" id="RHEA-COMP:9683"/>
        <dbReference type="ChEBI" id="CHEBI:30616"/>
        <dbReference type="ChEBI" id="CHEBI:33019"/>
        <dbReference type="ChEBI" id="CHEBI:57305"/>
        <dbReference type="ChEBI" id="CHEBI:78442"/>
        <dbReference type="ChEBI" id="CHEBI:78522"/>
        <dbReference type="ChEBI" id="CHEBI:456215"/>
        <dbReference type="EC" id="6.1.1.14"/>
    </reaction>
</comment>
<comment type="subcellular location">
    <subcellularLocation>
        <location evidence="1 11">Cytoplasm</location>
    </subcellularLocation>
</comment>
<evidence type="ECO:0000256" key="2">
    <source>
        <dbReference type="ARBA" id="ARBA00008226"/>
    </source>
</evidence>
<dbReference type="RefSeq" id="WP_023266040.1">
    <property type="nucleotide sequence ID" value="NZ_AXZL01000050.1"/>
</dbReference>
<dbReference type="SUPFAM" id="SSF109604">
    <property type="entry name" value="HD-domain/PDEase-like"/>
    <property type="match status" value="1"/>
</dbReference>
<dbReference type="PANTHER" id="PTHR30075">
    <property type="entry name" value="GLYCYL-TRNA SYNTHETASE"/>
    <property type="match status" value="1"/>
</dbReference>
<dbReference type="EMBL" id="AXZL01000050">
    <property type="protein sequence ID" value="ESE42472.1"/>
    <property type="molecule type" value="Genomic_DNA"/>
</dbReference>
<comment type="caution">
    <text evidence="13">The sequence shown here is derived from an EMBL/GenBank/DDBJ whole genome shotgun (WGS) entry which is preliminary data.</text>
</comment>
<name>A0ABP2ZAL7_9GAMM</name>
<evidence type="ECO:0000256" key="10">
    <source>
        <dbReference type="ARBA" id="ARBA00047937"/>
    </source>
</evidence>
<dbReference type="HAMAP" id="MF_00255">
    <property type="entry name" value="Gly_tRNA_synth_beta"/>
    <property type="match status" value="1"/>
</dbReference>
<comment type="similarity">
    <text evidence="2 11">Belongs to the class-II aminoacyl-tRNA synthetase family.</text>
</comment>
<reference evidence="13 14" key="1">
    <citation type="journal article" date="2013" name="Genome Announc.">
        <title>Draft Genome Sequence of Shewanella decolorationis S12, a Dye-Degrading Bacterium Isolated from a Wastewater Treatment Plant.</title>
        <authorList>
            <person name="Xu M."/>
            <person name="Fang Y."/>
            <person name="Liu J."/>
            <person name="Chen X."/>
            <person name="Sun G."/>
            <person name="Guo J."/>
            <person name="Hua Z."/>
            <person name="Tu Q."/>
            <person name="Wu L."/>
            <person name="Zhou J."/>
            <person name="Liu X."/>
        </authorList>
    </citation>
    <scope>NUCLEOTIDE SEQUENCE [LARGE SCALE GENOMIC DNA]</scope>
    <source>
        <strain evidence="13 14">S12</strain>
    </source>
</reference>
<keyword evidence="8 11" id="KW-0648">Protein biosynthesis</keyword>
<keyword evidence="14" id="KW-1185">Reference proteome</keyword>
<evidence type="ECO:0000256" key="7">
    <source>
        <dbReference type="ARBA" id="ARBA00022840"/>
    </source>
</evidence>
<evidence type="ECO:0000256" key="9">
    <source>
        <dbReference type="ARBA" id="ARBA00023146"/>
    </source>
</evidence>
<evidence type="ECO:0000256" key="11">
    <source>
        <dbReference type="HAMAP-Rule" id="MF_00255"/>
    </source>
</evidence>
<dbReference type="InterPro" id="IPR008909">
    <property type="entry name" value="DALR_anticod-bd"/>
</dbReference>
<proteinExistence type="inferred from homology"/>
<sequence length="688" mass="75114">MNFENLLIELGTEELPPKALRKLAESFLANFTEELTKADLAFKSAVWYAAPRRLAINVTELALAQADKIVEKRGPAVSSAFDAEGKPTKAAEGWARGNGITVDQAERLVTDKGEWLVYNAKVEGVETKSLIAAMAQRALDKLPIPKPMRWGSSKTQFIRPVHTATMLLGSELIEGELLGIKSARNVRGHRFMGTGFELDHADNYLTLLKEKGKVIADYESRKALIKADAEKAAAKIGGTADIEDDLLEEVTSLVEWPVVLTASFEEKFLNVPSEALVYTMKGDQKYFPVFDDAGKLLPNFIFVANIESKDPAQIIAGNEKVVRPRLADAEFFFNTDKKHTLESRLSSLETVLFQQQLGTLKDKVTRISALAAFIAEQTGANAVDAARAGLLSKTDLMTNMVMEFTDTQGTMGMHYARLDGETEAVALAMEEQYKPKFSGDTVPTAAVSCAVALADKLDTLVGIFGIGQAPKGAADPFALRRAAIGVLRIIVENKLPLDLVTLIAKAQELHGTNLSNANASDEVLEFLMARFRAWYQDKGIEVDVILAVLARRPTRPADFDSRINAVSHFRSLEASSALAAANKRVSNILAKVEGELPTAINSALLAEAAEQALAAKLAELQPQLAPLFANADYQQALTLLASLRESVDQFFEDVMVMADDEALKNNRLALLNNLREQFLHVADISLLQ</sequence>
<dbReference type="PANTHER" id="PTHR30075:SF2">
    <property type="entry name" value="GLYCINE--TRNA LIGASE, CHLOROPLASTIC_MITOCHONDRIAL 2"/>
    <property type="match status" value="1"/>
</dbReference>
<evidence type="ECO:0000313" key="13">
    <source>
        <dbReference type="EMBL" id="ESE42472.1"/>
    </source>
</evidence>
<dbReference type="InterPro" id="IPR015944">
    <property type="entry name" value="Gly-tRNA-synth_bsu"/>
</dbReference>
<dbReference type="Pfam" id="PF05746">
    <property type="entry name" value="DALR_1"/>
    <property type="match status" value="1"/>
</dbReference>
<dbReference type="Proteomes" id="UP000017548">
    <property type="component" value="Unassembled WGS sequence"/>
</dbReference>
<keyword evidence="7 11" id="KW-0067">ATP-binding</keyword>
<comment type="subunit">
    <text evidence="3 11">Tetramer of two alpha and two beta subunits.</text>
</comment>
<evidence type="ECO:0000313" key="14">
    <source>
        <dbReference type="Proteomes" id="UP000017548"/>
    </source>
</evidence>
<evidence type="ECO:0000256" key="8">
    <source>
        <dbReference type="ARBA" id="ARBA00022917"/>
    </source>
</evidence>
<dbReference type="InterPro" id="IPR006194">
    <property type="entry name" value="Gly-tRNA-synth_heterodimer"/>
</dbReference>
<feature type="domain" description="DALR anticodon binding" evidence="12">
    <location>
        <begin position="584"/>
        <end position="687"/>
    </location>
</feature>
<evidence type="ECO:0000256" key="5">
    <source>
        <dbReference type="ARBA" id="ARBA00022598"/>
    </source>
</evidence>